<dbReference type="Proteomes" id="UP000054383">
    <property type="component" value="Unassembled WGS sequence"/>
</dbReference>
<dbReference type="SMART" id="SM00915">
    <property type="entry name" value="Jacalin"/>
    <property type="match status" value="1"/>
</dbReference>
<dbReference type="EMBL" id="CVMT01000008">
    <property type="protein sequence ID" value="CRG90790.1"/>
    <property type="molecule type" value="Genomic_DNA"/>
</dbReference>
<dbReference type="Gene3D" id="2.100.10.30">
    <property type="entry name" value="Jacalin-like lectin domain"/>
    <property type="match status" value="1"/>
</dbReference>
<feature type="domain" description="Jacalin-type lectin" evidence="1">
    <location>
        <begin position="4"/>
        <end position="150"/>
    </location>
</feature>
<evidence type="ECO:0000313" key="3">
    <source>
        <dbReference type="Proteomes" id="UP000054383"/>
    </source>
</evidence>
<dbReference type="OMA" id="EFNTTHR"/>
<dbReference type="OrthoDB" id="2131701at2759"/>
<dbReference type="PROSITE" id="PS51752">
    <property type="entry name" value="JACALIN_LECTIN"/>
    <property type="match status" value="1"/>
</dbReference>
<proteinExistence type="predicted"/>
<sequence length="150" mass="16037">MSHIIKNKVYPGSGGDDFEEYEFPQLQGVDAWYGFPGGVQDLRGLQLRYNTSAPHRHGTTDGSPDASYDFKDGEKVTAMDIWGTEESVSGISGGFVTGIEFNTTHRQNILLGDNSGSSKPEHQTVGNGVCIGFSGRSGSDIDALGAVFTD</sequence>
<reference evidence="2 3" key="1">
    <citation type="submission" date="2015-04" db="EMBL/GenBank/DDBJ databases">
        <authorList>
            <person name="Syromyatnikov M.Y."/>
            <person name="Popov V.N."/>
        </authorList>
    </citation>
    <scope>NUCLEOTIDE SEQUENCE [LARGE SCALE GENOMIC DNA]</scope>
    <source>
        <strain evidence="2">WF-38-12</strain>
    </source>
</reference>
<dbReference type="InterPro" id="IPR001229">
    <property type="entry name" value="Jacalin-like_lectin_dom"/>
</dbReference>
<protein>
    <recommendedName>
        <fullName evidence="1">Jacalin-type lectin domain-containing protein</fullName>
    </recommendedName>
</protein>
<name>A0A0U1M6Z1_TALIS</name>
<evidence type="ECO:0000259" key="1">
    <source>
        <dbReference type="PROSITE" id="PS51752"/>
    </source>
</evidence>
<dbReference type="InterPro" id="IPR036404">
    <property type="entry name" value="Jacalin-like_lectin_dom_sf"/>
</dbReference>
<evidence type="ECO:0000313" key="2">
    <source>
        <dbReference type="EMBL" id="CRG90790.1"/>
    </source>
</evidence>
<dbReference type="AlphaFoldDB" id="A0A0U1M6Z1"/>
<keyword evidence="3" id="KW-1185">Reference proteome</keyword>
<dbReference type="SUPFAM" id="SSF51101">
    <property type="entry name" value="Mannose-binding lectins"/>
    <property type="match status" value="1"/>
</dbReference>
<dbReference type="Pfam" id="PF01419">
    <property type="entry name" value="Jacalin"/>
    <property type="match status" value="1"/>
</dbReference>
<gene>
    <name evidence="2" type="ORF">PISL3812_07835</name>
</gene>
<accession>A0A0U1M6Z1</accession>
<organism evidence="2 3">
    <name type="scientific">Talaromyces islandicus</name>
    <name type="common">Penicillium islandicum</name>
    <dbReference type="NCBI Taxonomy" id="28573"/>
    <lineage>
        <taxon>Eukaryota</taxon>
        <taxon>Fungi</taxon>
        <taxon>Dikarya</taxon>
        <taxon>Ascomycota</taxon>
        <taxon>Pezizomycotina</taxon>
        <taxon>Eurotiomycetes</taxon>
        <taxon>Eurotiomycetidae</taxon>
        <taxon>Eurotiales</taxon>
        <taxon>Trichocomaceae</taxon>
        <taxon>Talaromyces</taxon>
        <taxon>Talaromyces sect. Islandici</taxon>
    </lineage>
</organism>